<dbReference type="AlphaFoldDB" id="A0A2J6WFF9"/>
<reference evidence="2 3" key="1">
    <citation type="submission" date="2018-01" db="EMBL/GenBank/DDBJ databases">
        <title>Metagenomic assembled genomes from two thermal pools in the Uzon Caldera, Kamchatka, Russia.</title>
        <authorList>
            <person name="Wilkins L."/>
            <person name="Ettinger C."/>
        </authorList>
    </citation>
    <scope>NUCLEOTIDE SEQUENCE [LARGE SCALE GENOMIC DNA]</scope>
    <source>
        <strain evidence="2">ZAV-07</strain>
    </source>
</reference>
<dbReference type="Pfam" id="PF04463">
    <property type="entry name" value="2-thiour_desulf"/>
    <property type="match status" value="1"/>
</dbReference>
<dbReference type="InterPro" id="IPR007553">
    <property type="entry name" value="2-thiour_desulf"/>
</dbReference>
<dbReference type="PANTHER" id="PTHR30087">
    <property type="entry name" value="INNER MEMBRANE PROTEIN"/>
    <property type="match status" value="1"/>
</dbReference>
<protein>
    <submittedName>
        <fullName evidence="2">DUF1722 domain-containing protein</fullName>
    </submittedName>
</protein>
<dbReference type="Pfam" id="PF08349">
    <property type="entry name" value="DUF1722"/>
    <property type="match status" value="1"/>
</dbReference>
<evidence type="ECO:0000313" key="2">
    <source>
        <dbReference type="EMBL" id="PMP68256.1"/>
    </source>
</evidence>
<gene>
    <name evidence="2" type="ORF">C0189_01595</name>
</gene>
<sequence length="311" mass="36181">MENFARPKVVLSKCINLEATRYDGGIIKDEFAKKLGEFVEYIPVCPEVQIGLPIPRDPIIIVKNEPDKLIQPKTKIDLTQKMHEFSRGFLKSLNEVDGFLLKSKSPSCGVKDTNYYKDYEGKEPVGKTSGMFARKVMEMFKNYPIEDEKRLIDRGIRDLFLTKIFAFADIRTLKDNLTKSNLIEFHARYKLMLMTYNQTNLRVLGKIISNLKENEIDAYQNYSQIFKSSFNKKPSVGAHINTLLHAFGYFKDKLSPKEKAHFLDVIEDFSKGNIDLYTPIELILGFAIRFNEDYILKQKYFNPYPKELRRL</sequence>
<dbReference type="InterPro" id="IPR013560">
    <property type="entry name" value="DUF1722"/>
</dbReference>
<accession>A0A2J6WFF9</accession>
<name>A0A2J6WFF9_9BACT</name>
<dbReference type="RefSeq" id="WP_424587056.1">
    <property type="nucleotide sequence ID" value="NZ_JBNAUB010000040.1"/>
</dbReference>
<proteinExistence type="predicted"/>
<comment type="caution">
    <text evidence="2">The sequence shown here is derived from an EMBL/GenBank/DDBJ whole genome shotgun (WGS) entry which is preliminary data.</text>
</comment>
<evidence type="ECO:0000259" key="1">
    <source>
        <dbReference type="Pfam" id="PF08349"/>
    </source>
</evidence>
<evidence type="ECO:0000313" key="3">
    <source>
        <dbReference type="Proteomes" id="UP000237040"/>
    </source>
</evidence>
<feature type="domain" description="DUF1722" evidence="1">
    <location>
        <begin position="190"/>
        <end position="305"/>
    </location>
</feature>
<organism evidence="2 3">
    <name type="scientific">Caldisericum exile</name>
    <dbReference type="NCBI Taxonomy" id="693075"/>
    <lineage>
        <taxon>Bacteria</taxon>
        <taxon>Pseudomonadati</taxon>
        <taxon>Caldisericota/Cryosericota group</taxon>
        <taxon>Caldisericota</taxon>
        <taxon>Caldisericia</taxon>
        <taxon>Caldisericales</taxon>
        <taxon>Caldisericaceae</taxon>
        <taxon>Caldisericum</taxon>
    </lineage>
</organism>
<dbReference type="PANTHER" id="PTHR30087:SF0">
    <property type="entry name" value="INNER MEMBRANE PROTEIN"/>
    <property type="match status" value="1"/>
</dbReference>
<dbReference type="EMBL" id="PNIL01000024">
    <property type="protein sequence ID" value="PMP68256.1"/>
    <property type="molecule type" value="Genomic_DNA"/>
</dbReference>
<dbReference type="Proteomes" id="UP000237040">
    <property type="component" value="Unassembled WGS sequence"/>
</dbReference>